<feature type="region of interest" description="Disordered" evidence="1">
    <location>
        <begin position="169"/>
        <end position="206"/>
    </location>
</feature>
<gene>
    <name evidence="2" type="ORF">CSAL01_01878</name>
</gene>
<organism evidence="2 3">
    <name type="scientific">Colletotrichum salicis</name>
    <dbReference type="NCBI Taxonomy" id="1209931"/>
    <lineage>
        <taxon>Eukaryota</taxon>
        <taxon>Fungi</taxon>
        <taxon>Dikarya</taxon>
        <taxon>Ascomycota</taxon>
        <taxon>Pezizomycotina</taxon>
        <taxon>Sordariomycetes</taxon>
        <taxon>Hypocreomycetidae</taxon>
        <taxon>Glomerellales</taxon>
        <taxon>Glomerellaceae</taxon>
        <taxon>Colletotrichum</taxon>
        <taxon>Colletotrichum acutatum species complex</taxon>
    </lineage>
</organism>
<evidence type="ECO:0000256" key="1">
    <source>
        <dbReference type="SAM" id="MobiDB-lite"/>
    </source>
</evidence>
<feature type="compositionally biased region" description="Basic and acidic residues" evidence="1">
    <location>
        <begin position="174"/>
        <end position="198"/>
    </location>
</feature>
<proteinExistence type="predicted"/>
<accession>A0A135V9F6</accession>
<name>A0A135V9F6_9PEZI</name>
<reference evidence="2 3" key="1">
    <citation type="submission" date="2014-02" db="EMBL/GenBank/DDBJ databases">
        <title>The genome sequence of Colletotrichum salicis CBS 607.94.</title>
        <authorList>
            <person name="Baroncelli R."/>
            <person name="Thon M.R."/>
        </authorList>
    </citation>
    <scope>NUCLEOTIDE SEQUENCE [LARGE SCALE GENOMIC DNA]</scope>
    <source>
        <strain evidence="2 3">CBS 607.94</strain>
    </source>
</reference>
<sequence length="594" mass="68502">MFQSTPTYQSCLKNSKTSSFRVEKKRVRFNGQDQVRTFQRHSGELTTPPRTPNVSKTGGGFENDDYIVKLHLEQAKIHKRLSRHKAIMDRDFLARLLTPGTELCQLLRQTLYQRRKKKNAYLYRQKNRPSQKRKGRVRGKCRVKKLHWEFAQRVKNRLHQGARSFLPSGDELEEASRREDHSISRRDHIVSQRSENAKRLPPPSGCLLSVNKRTKSAFRLVPPNPPCRAIIASCHSAIMASMSSLPPEMLGEIAACFQHALIGANKDWIADQNTLAILSRVSKSFQSAAQPLLHRKIYLAVRDPVGVSILSLIKVLHHREDLRSRVDHVHIHFERAFSCRLKRTMDDVRNLGHFARTIGRPNLSTALEEWFRFESVPAEAFNAFKKLKHLTLWEAPLVEDVSSNQQGILEIPPGLHSFDYCVRSSWFSDELNISPIKVRRALAQHSDTLIYIYVRFHLESGMEEDGWFDTFGMFKRLEYLSVDPADFARNDQNGSGPNAFIKTLPRSLRSLTFLDHHHSELQDIVWLADAVQKGDFENLESFTIHVTDEARDFVYTTLGEIWNGIDKPDFEEDEASFCVKIVSPSDTKELWCYW</sequence>
<dbReference type="OrthoDB" id="4846526at2759"/>
<keyword evidence="3" id="KW-1185">Reference proteome</keyword>
<dbReference type="Proteomes" id="UP000070121">
    <property type="component" value="Unassembled WGS sequence"/>
</dbReference>
<dbReference type="AlphaFoldDB" id="A0A135V9F6"/>
<evidence type="ECO:0000313" key="2">
    <source>
        <dbReference type="EMBL" id="KXH69399.1"/>
    </source>
</evidence>
<evidence type="ECO:0000313" key="3">
    <source>
        <dbReference type="Proteomes" id="UP000070121"/>
    </source>
</evidence>
<comment type="caution">
    <text evidence="2">The sequence shown here is derived from an EMBL/GenBank/DDBJ whole genome shotgun (WGS) entry which is preliminary data.</text>
</comment>
<dbReference type="EMBL" id="JFFI01000091">
    <property type="protein sequence ID" value="KXH69399.1"/>
    <property type="molecule type" value="Genomic_DNA"/>
</dbReference>
<protein>
    <submittedName>
        <fullName evidence="2">Uncharacterized protein</fullName>
    </submittedName>
</protein>